<dbReference type="InterPro" id="IPR007225">
    <property type="entry name" value="EXOC6/Sec15"/>
</dbReference>
<dbReference type="GO" id="GO:0006893">
    <property type="term" value="P:Golgi to plasma membrane transport"/>
    <property type="evidence" value="ECO:0007669"/>
    <property type="project" value="TreeGrafter"/>
</dbReference>
<reference evidence="9 10" key="1">
    <citation type="journal article" date="2016" name="Proc. Natl. Acad. Sci. U.S.A.">
        <title>Comparative genomics of biotechnologically important yeasts.</title>
        <authorList>
            <person name="Riley R."/>
            <person name="Haridas S."/>
            <person name="Wolfe K.H."/>
            <person name="Lopes M.R."/>
            <person name="Hittinger C.T."/>
            <person name="Goeker M."/>
            <person name="Salamov A.A."/>
            <person name="Wisecaver J.H."/>
            <person name="Long T.M."/>
            <person name="Calvey C.H."/>
            <person name="Aerts A.L."/>
            <person name="Barry K.W."/>
            <person name="Choi C."/>
            <person name="Clum A."/>
            <person name="Coughlan A.Y."/>
            <person name="Deshpande S."/>
            <person name="Douglass A.P."/>
            <person name="Hanson S.J."/>
            <person name="Klenk H.-P."/>
            <person name="LaButti K.M."/>
            <person name="Lapidus A."/>
            <person name="Lindquist E.A."/>
            <person name="Lipzen A.M."/>
            <person name="Meier-Kolthoff J.P."/>
            <person name="Ohm R.A."/>
            <person name="Otillar R.P."/>
            <person name="Pangilinan J.L."/>
            <person name="Peng Y."/>
            <person name="Rokas A."/>
            <person name="Rosa C.A."/>
            <person name="Scheuner C."/>
            <person name="Sibirny A.A."/>
            <person name="Slot J.C."/>
            <person name="Stielow J.B."/>
            <person name="Sun H."/>
            <person name="Kurtzman C.P."/>
            <person name="Blackwell M."/>
            <person name="Grigoriev I.V."/>
            <person name="Jeffries T.W."/>
        </authorList>
    </citation>
    <scope>NUCLEOTIDE SEQUENCE [LARGE SCALE GENOMIC DNA]</scope>
    <source>
        <strain evidence="9 10">DSM 6958</strain>
    </source>
</reference>
<dbReference type="Gene3D" id="1.10.357.30">
    <property type="entry name" value="Exocyst complex subunit Sec15 C-terminal domain, N-terminal subdomain"/>
    <property type="match status" value="1"/>
</dbReference>
<dbReference type="InterPro" id="IPR046361">
    <property type="entry name" value="EXOC6/Sec15_C"/>
</dbReference>
<dbReference type="OrthoDB" id="10267033at2759"/>
<dbReference type="GO" id="GO:0006886">
    <property type="term" value="P:intracellular protein transport"/>
    <property type="evidence" value="ECO:0007669"/>
    <property type="project" value="InterPro"/>
</dbReference>
<dbReference type="Pfam" id="PF20651">
    <property type="entry name" value="EXOC6_Sec15_N"/>
    <property type="match status" value="1"/>
</dbReference>
<name>A0A1E3PKL2_9ASCO</name>
<comment type="function">
    <text evidence="5">Component of the exocyst complex involved in the docking of exocytic vesicles with fusion sites on the plasma membrane.</text>
</comment>
<comment type="similarity">
    <text evidence="1 5">Belongs to the SEC15 family.</text>
</comment>
<sequence length="907" mass="101781">MSYVADGNIINEPSSVIPSVSEADYTDIVGNISQLLKSTSFSPSAKLQEHNSGYSLLSDDFLDQMTPILASAINDSRTADFLSRVDNSTLGFTSEIEKICSGSEKDENGGIIYLKSENDIVEVHERSRNLTNEIEQVGSELVEFGTSLVEKKRLLADSRAVGKNLDMAITTVTTSLSVLNLTNSTHKLIKEKAYFTALKSLEDLKNVHLKEVGDFAFAKMISKSVPKLEREIISQVLDGLEKWLHTIKSKQFTVGLSAFNHTTKLEDDWKKMVNSGSVDDFSFNSSVQLSYREIEEDYFSPLKNELVEVPFDSLYEALHVFTTLGRVNEVVRMWDEYRMDQKRLVKGLFIKLTNDPNYPDDYNKTKEFPVALREMHKIMCELVGFFILDKQVQKLLAASKNAFFTDDSDELFNGLVRSLLAILTNSLSTVDTKGISQIVDSEMVSKEPIPFVEFRNLIMTFTYTIEPYFEGSSLLLNSSSAATSDSSPIAEFLALVFKKYIAWLEYQLKEGYEKTIIEDDNGSRMVVENLKLYQRVANICWYEEIQSNNRPDLLPDQALEEDFPKVLPFSPLFPLTCALLRHYISDLHNFLRPLPPATIPAFFSLIPNSVDVLLQTITKRLLQRLDSPTRDHIVLGYINLSYLSFTISPLEKIISDWQGSGTVKLESRSVIESAVKQAESKIFASVADLVDDFVDPEPYSWDGEAVTQSPSSYLFDLTSYLDIFVSTTLKSLPPSLISFVYLDAFDHLSNLMMQILLDAPKGLTVESIKPFDNDLRFLEETVRKLSLANSSNNPETESHLGVDENGGSSNEVVTGGLYSAMGLAEVFVELRQCVNLLLLGPVQGKISYNGSGTRGKAFGRVSPNVAQTLLEKMEFEAANDGFDFQEEKEGMRSKLKRMYTSRKSPAN</sequence>
<gene>
    <name evidence="9" type="ORF">NADFUDRAFT_52080</name>
</gene>
<dbReference type="PIRSF" id="PIRSF025007">
    <property type="entry name" value="Sec15"/>
    <property type="match status" value="1"/>
</dbReference>
<evidence type="ECO:0000313" key="9">
    <source>
        <dbReference type="EMBL" id="ODQ65492.1"/>
    </source>
</evidence>
<dbReference type="GO" id="GO:0090522">
    <property type="term" value="P:vesicle tethering involved in exocytosis"/>
    <property type="evidence" value="ECO:0007669"/>
    <property type="project" value="UniProtKB-UniRule"/>
</dbReference>
<keyword evidence="4" id="KW-0175">Coiled coil</keyword>
<evidence type="ECO:0000256" key="2">
    <source>
        <dbReference type="ARBA" id="ARBA00022448"/>
    </source>
</evidence>
<evidence type="ECO:0000259" key="7">
    <source>
        <dbReference type="Pfam" id="PF04091"/>
    </source>
</evidence>
<protein>
    <recommendedName>
        <fullName evidence="5">Exocyst complex component SEC15</fullName>
    </recommendedName>
</protein>
<evidence type="ECO:0000256" key="3">
    <source>
        <dbReference type="ARBA" id="ARBA00022483"/>
    </source>
</evidence>
<feature type="region of interest" description="Disordered" evidence="6">
    <location>
        <begin position="886"/>
        <end position="907"/>
    </location>
</feature>
<dbReference type="InterPro" id="IPR042044">
    <property type="entry name" value="EXOC6PINT-1/Sec15/Tip20_C_dom2"/>
</dbReference>
<evidence type="ECO:0000313" key="10">
    <source>
        <dbReference type="Proteomes" id="UP000095009"/>
    </source>
</evidence>
<evidence type="ECO:0000256" key="4">
    <source>
        <dbReference type="ARBA" id="ARBA00023054"/>
    </source>
</evidence>
<dbReference type="EMBL" id="KV454410">
    <property type="protein sequence ID" value="ODQ65492.1"/>
    <property type="molecule type" value="Genomic_DNA"/>
</dbReference>
<keyword evidence="3 5" id="KW-0268">Exocytosis</keyword>
<dbReference type="PANTHER" id="PTHR12702">
    <property type="entry name" value="SEC15"/>
    <property type="match status" value="1"/>
</dbReference>
<evidence type="ECO:0000256" key="5">
    <source>
        <dbReference type="PIRNR" id="PIRNR025007"/>
    </source>
</evidence>
<keyword evidence="10" id="KW-1185">Reference proteome</keyword>
<dbReference type="GO" id="GO:0016020">
    <property type="term" value="C:membrane"/>
    <property type="evidence" value="ECO:0007669"/>
    <property type="project" value="TreeGrafter"/>
</dbReference>
<evidence type="ECO:0000256" key="1">
    <source>
        <dbReference type="ARBA" id="ARBA00007944"/>
    </source>
</evidence>
<dbReference type="Pfam" id="PF04091">
    <property type="entry name" value="Sec15_C"/>
    <property type="match status" value="1"/>
</dbReference>
<keyword evidence="2 5" id="KW-0813">Transport</keyword>
<dbReference type="InterPro" id="IPR048359">
    <property type="entry name" value="EXOC6_Sec15_N"/>
</dbReference>
<dbReference type="InterPro" id="IPR042045">
    <property type="entry name" value="EXOC6/Sec15_C_dom1"/>
</dbReference>
<dbReference type="Proteomes" id="UP000095009">
    <property type="component" value="Unassembled WGS sequence"/>
</dbReference>
<accession>A0A1E3PKL2</accession>
<feature type="domain" description="Exocyst complex subunit EXOC6/Sec15 C-terminal" evidence="7">
    <location>
        <begin position="489"/>
        <end position="872"/>
    </location>
</feature>
<dbReference type="GO" id="GO:0000145">
    <property type="term" value="C:exocyst"/>
    <property type="evidence" value="ECO:0007669"/>
    <property type="project" value="UniProtKB-UniRule"/>
</dbReference>
<feature type="region of interest" description="Disordered" evidence="6">
    <location>
        <begin position="788"/>
        <end position="807"/>
    </location>
</feature>
<feature type="domain" description="Exocyst complex component EXOC6/Sec15 N-terminal" evidence="8">
    <location>
        <begin position="94"/>
        <end position="259"/>
    </location>
</feature>
<proteinExistence type="inferred from homology"/>
<dbReference type="PANTHER" id="PTHR12702:SF0">
    <property type="entry name" value="EXOCYST COMPLEX COMPONENT 6"/>
    <property type="match status" value="1"/>
</dbReference>
<dbReference type="STRING" id="857566.A0A1E3PKL2"/>
<evidence type="ECO:0000256" key="6">
    <source>
        <dbReference type="SAM" id="MobiDB-lite"/>
    </source>
</evidence>
<dbReference type="AlphaFoldDB" id="A0A1E3PKL2"/>
<dbReference type="Gene3D" id="1.20.58.670">
    <property type="entry name" value="Dsl1p vesicle tethering complex, Tip20p subunit, domain D"/>
    <property type="match status" value="1"/>
</dbReference>
<evidence type="ECO:0000259" key="8">
    <source>
        <dbReference type="Pfam" id="PF20651"/>
    </source>
</evidence>
<organism evidence="9 10">
    <name type="scientific">Nadsonia fulvescens var. elongata DSM 6958</name>
    <dbReference type="NCBI Taxonomy" id="857566"/>
    <lineage>
        <taxon>Eukaryota</taxon>
        <taxon>Fungi</taxon>
        <taxon>Dikarya</taxon>
        <taxon>Ascomycota</taxon>
        <taxon>Saccharomycotina</taxon>
        <taxon>Dipodascomycetes</taxon>
        <taxon>Dipodascales</taxon>
        <taxon>Dipodascales incertae sedis</taxon>
        <taxon>Nadsonia</taxon>
    </lineage>
</organism>